<organism evidence="2">
    <name type="scientific">uncultured Solirubrobacteraceae bacterium</name>
    <dbReference type="NCBI Taxonomy" id="1162706"/>
    <lineage>
        <taxon>Bacteria</taxon>
        <taxon>Bacillati</taxon>
        <taxon>Actinomycetota</taxon>
        <taxon>Thermoleophilia</taxon>
        <taxon>Solirubrobacterales</taxon>
        <taxon>Solirubrobacteraceae</taxon>
        <taxon>environmental samples</taxon>
    </lineage>
</organism>
<evidence type="ECO:0000256" key="1">
    <source>
        <dbReference type="SAM" id="MobiDB-lite"/>
    </source>
</evidence>
<dbReference type="AlphaFoldDB" id="A0A6J4SCQ1"/>
<proteinExistence type="predicted"/>
<evidence type="ECO:0000313" key="2">
    <source>
        <dbReference type="EMBL" id="CAA9494799.1"/>
    </source>
</evidence>
<feature type="region of interest" description="Disordered" evidence="1">
    <location>
        <begin position="1"/>
        <end position="42"/>
    </location>
</feature>
<protein>
    <submittedName>
        <fullName evidence="2">Uncharacterized protein</fullName>
    </submittedName>
</protein>
<accession>A0A6J4SCQ1</accession>
<sequence>GSAGGGPRRALRALHPSNRARSSDTTDLSAGPFGRVSREAPM</sequence>
<dbReference type="EMBL" id="CADCVL010000379">
    <property type="protein sequence ID" value="CAA9494799.1"/>
    <property type="molecule type" value="Genomic_DNA"/>
</dbReference>
<reference evidence="2" key="1">
    <citation type="submission" date="2020-02" db="EMBL/GenBank/DDBJ databases">
        <authorList>
            <person name="Meier V. D."/>
        </authorList>
    </citation>
    <scope>NUCLEOTIDE SEQUENCE</scope>
    <source>
        <strain evidence="2">AVDCRST_MAG65</strain>
    </source>
</reference>
<feature type="non-terminal residue" evidence="2">
    <location>
        <position position="1"/>
    </location>
</feature>
<name>A0A6J4SCQ1_9ACTN</name>
<feature type="compositionally biased region" description="Polar residues" evidence="1">
    <location>
        <begin position="19"/>
        <end position="28"/>
    </location>
</feature>
<gene>
    <name evidence="2" type="ORF">AVDCRST_MAG65-2243</name>
</gene>
<feature type="non-terminal residue" evidence="2">
    <location>
        <position position="42"/>
    </location>
</feature>